<feature type="transmembrane region" description="Helical" evidence="1">
    <location>
        <begin position="58"/>
        <end position="76"/>
    </location>
</feature>
<feature type="transmembrane region" description="Helical" evidence="1">
    <location>
        <begin position="122"/>
        <end position="142"/>
    </location>
</feature>
<evidence type="ECO:0000256" key="1">
    <source>
        <dbReference type="SAM" id="Phobius"/>
    </source>
</evidence>
<dbReference type="AlphaFoldDB" id="A0A2S7FEE3"/>
<sequence>MLKLTVFEFLIRLIPEAFVLMFALFMLCNIKVVMNRYVVSSILLGVFEYIIRFLPINYGVNTILGIFIMIIIMYKINNSDMIASVKASLIITIVLFICEWVNVLLLNIVLREKLEIIMNNSVLKTIAGIPSLLCLATITWTYHLKKRRCCCDKD</sequence>
<keyword evidence="1" id="KW-1133">Transmembrane helix</keyword>
<reference evidence="2 3" key="1">
    <citation type="submission" date="2016-01" db="EMBL/GenBank/DDBJ databases">
        <title>Characterization of the Clostridium difficile lineages that are prevalent in Hong Kong and China.</title>
        <authorList>
            <person name="Kwok J.S.-L."/>
            <person name="Lam W.-Y."/>
            <person name="Ip M."/>
            <person name="Chan T.-F."/>
            <person name="Hawkey P.M."/>
            <person name="Tsui S.K.-W."/>
        </authorList>
    </citation>
    <scope>NUCLEOTIDE SEQUENCE [LARGE SCALE GENOMIC DNA]</scope>
    <source>
        <strain evidence="2 3">300064</strain>
    </source>
</reference>
<proteinExistence type="predicted"/>
<evidence type="ECO:0000313" key="2">
    <source>
        <dbReference type="EMBL" id="PPV17453.1"/>
    </source>
</evidence>
<protein>
    <submittedName>
        <fullName evidence="2">Uncharacterized protein</fullName>
    </submittedName>
</protein>
<dbReference type="Proteomes" id="UP000238081">
    <property type="component" value="Unassembled WGS sequence"/>
</dbReference>
<feature type="transmembrane region" description="Helical" evidence="1">
    <location>
        <begin position="9"/>
        <end position="27"/>
    </location>
</feature>
<feature type="transmembrane region" description="Helical" evidence="1">
    <location>
        <begin position="88"/>
        <end position="110"/>
    </location>
</feature>
<comment type="caution">
    <text evidence="2">The sequence shown here is derived from an EMBL/GenBank/DDBJ whole genome shotgun (WGS) entry which is preliminary data.</text>
</comment>
<organism evidence="2 3">
    <name type="scientific">Clostridium butyricum</name>
    <dbReference type="NCBI Taxonomy" id="1492"/>
    <lineage>
        <taxon>Bacteria</taxon>
        <taxon>Bacillati</taxon>
        <taxon>Bacillota</taxon>
        <taxon>Clostridia</taxon>
        <taxon>Eubacteriales</taxon>
        <taxon>Clostridiaceae</taxon>
        <taxon>Clostridium</taxon>
    </lineage>
</organism>
<name>A0A2S7FEE3_CLOBU</name>
<accession>A0A2S7FEE3</accession>
<dbReference type="RefSeq" id="WP_043664533.1">
    <property type="nucleotide sequence ID" value="NZ_JSEG01000012.1"/>
</dbReference>
<keyword evidence="1" id="KW-0472">Membrane</keyword>
<gene>
    <name evidence="2" type="ORF">AWN73_08015</name>
</gene>
<evidence type="ECO:0000313" key="3">
    <source>
        <dbReference type="Proteomes" id="UP000238081"/>
    </source>
</evidence>
<keyword evidence="1" id="KW-0812">Transmembrane</keyword>
<dbReference type="EMBL" id="LRDH01000024">
    <property type="protein sequence ID" value="PPV17453.1"/>
    <property type="molecule type" value="Genomic_DNA"/>
</dbReference>